<keyword evidence="3" id="KW-1185">Reference proteome</keyword>
<feature type="region of interest" description="Disordered" evidence="1">
    <location>
        <begin position="1"/>
        <end position="47"/>
    </location>
</feature>
<feature type="compositionally biased region" description="Low complexity" evidence="1">
    <location>
        <begin position="269"/>
        <end position="278"/>
    </location>
</feature>
<gene>
    <name evidence="2" type="primary">gon167</name>
    <name evidence="2" type="ORF">VOLCADRAFT_105263</name>
</gene>
<dbReference type="GeneID" id="9615934"/>
<evidence type="ECO:0000256" key="1">
    <source>
        <dbReference type="SAM" id="MobiDB-lite"/>
    </source>
</evidence>
<feature type="region of interest" description="Disordered" evidence="1">
    <location>
        <begin position="416"/>
        <end position="460"/>
    </location>
</feature>
<sequence length="774" mass="78969">MIASTAHISTHENSKESKNGESREGDGCCNTSTHTTYTTGRHTGDQGTAINVERTSSCGMANASDDVTAKRLEVYLTMQRQYAEQLKLSQALSARLDAMASQATLLEEVLVSALGRLGSSRGRLKRKTNPDAAADTVDATEAPFGHSANLRRKTITDTANPQPSPAALDEAAGVDAARSSRCAAAPRAAAVPPAPLPPVWADINSWDRIRRVTSVPPLSPFMTKALMESGSSGGGATAAGHCSAPSPPPTALLSSLSAEPPPLPPSPSLAPSLPAALPSSLHSTATASWSAGSDSLNTGNTPTATVNGPSNCLALAESPTVMDQGLAESVTNGGGGGGGCGNGIVEGARAGPARPAAASCRNEPAAAAEWATTPTLTQAHAEILPYNNLCQQGIVRFQQELVQKLGKLNRRGGAAGGCGGDGNGSSSSTHSVASSGLAADGGKSGRRQRHQHHQQKQRCDLATESALESVRLTATKSAAAPAVVQAAPTSLHSPLVFSPSYFSNPQVLHALQLQGNQRYEVPLVRHLVRQPSGVCTDPRDMDILAGPGVMTPAGSGTSNDARPVDNFGQVMYGTQAGQARQACMYGILPSLPTSAIPGMQVAGSNPGPFATMAAFDSRPSGAAAAAAMPNGGSVVPGICLNLQTLPYSDLPTFAAAAASVDDCGGLLCGSSSAQASTLWQHQALLPTLACHNAAANMNTNLDVQNPVCSPRGPRQNLAVEPPPCVSSSPSMLMSSPSPAPPAPFSPSSLSLIHGPVGYVSAPTVFEGLGLRLRL</sequence>
<dbReference type="RefSeq" id="XP_002951850.1">
    <property type="nucleotide sequence ID" value="XM_002951804.1"/>
</dbReference>
<evidence type="ECO:0000313" key="2">
    <source>
        <dbReference type="EMBL" id="EFJ46955.1"/>
    </source>
</evidence>
<evidence type="ECO:0000313" key="3">
    <source>
        <dbReference type="Proteomes" id="UP000001058"/>
    </source>
</evidence>
<dbReference type="AlphaFoldDB" id="D8TZN6"/>
<dbReference type="InParanoid" id="D8TZN6"/>
<organism evidence="3">
    <name type="scientific">Volvox carteri f. nagariensis</name>
    <dbReference type="NCBI Taxonomy" id="3068"/>
    <lineage>
        <taxon>Eukaryota</taxon>
        <taxon>Viridiplantae</taxon>
        <taxon>Chlorophyta</taxon>
        <taxon>core chlorophytes</taxon>
        <taxon>Chlorophyceae</taxon>
        <taxon>CS clade</taxon>
        <taxon>Chlamydomonadales</taxon>
        <taxon>Volvocaceae</taxon>
        <taxon>Volvox</taxon>
    </lineage>
</organism>
<dbReference type="OrthoDB" id="553149at2759"/>
<protein>
    <submittedName>
        <fullName evidence="2">GON167 protein</fullName>
    </submittedName>
</protein>
<feature type="region of interest" description="Disordered" evidence="1">
    <location>
        <begin position="229"/>
        <end position="278"/>
    </location>
</feature>
<proteinExistence type="predicted"/>
<dbReference type="KEGG" id="vcn:VOLCADRAFT_105263"/>
<feature type="compositionally biased region" description="Low complexity" evidence="1">
    <location>
        <begin position="424"/>
        <end position="438"/>
    </location>
</feature>
<accession>D8TZN6</accession>
<dbReference type="EMBL" id="GL378347">
    <property type="protein sequence ID" value="EFJ46955.1"/>
    <property type="molecule type" value="Genomic_DNA"/>
</dbReference>
<name>D8TZN6_VOLCA</name>
<reference evidence="2 3" key="1">
    <citation type="journal article" date="2010" name="Science">
        <title>Genomic analysis of organismal complexity in the multicellular green alga Volvox carteri.</title>
        <authorList>
            <person name="Prochnik S.E."/>
            <person name="Umen J."/>
            <person name="Nedelcu A.M."/>
            <person name="Hallmann A."/>
            <person name="Miller S.M."/>
            <person name="Nishii I."/>
            <person name="Ferris P."/>
            <person name="Kuo A."/>
            <person name="Mitros T."/>
            <person name="Fritz-Laylin L.K."/>
            <person name="Hellsten U."/>
            <person name="Chapman J."/>
            <person name="Simakov O."/>
            <person name="Rensing S.A."/>
            <person name="Terry A."/>
            <person name="Pangilinan J."/>
            <person name="Kapitonov V."/>
            <person name="Jurka J."/>
            <person name="Salamov A."/>
            <person name="Shapiro H."/>
            <person name="Schmutz J."/>
            <person name="Grimwood J."/>
            <person name="Lindquist E."/>
            <person name="Lucas S."/>
            <person name="Grigoriev I.V."/>
            <person name="Schmitt R."/>
            <person name="Kirk D."/>
            <person name="Rokhsar D.S."/>
        </authorList>
    </citation>
    <scope>NUCLEOTIDE SEQUENCE [LARGE SCALE GENOMIC DNA]</scope>
    <source>
        <strain evidence="3">f. Nagariensis / Eve</strain>
    </source>
</reference>
<feature type="compositionally biased region" description="Basic residues" evidence="1">
    <location>
        <begin position="444"/>
        <end position="456"/>
    </location>
</feature>
<feature type="region of interest" description="Disordered" evidence="1">
    <location>
        <begin position="720"/>
        <end position="739"/>
    </location>
</feature>
<feature type="compositionally biased region" description="Low complexity" evidence="1">
    <location>
        <begin position="725"/>
        <end position="736"/>
    </location>
</feature>
<feature type="compositionally biased region" description="Low complexity" evidence="1">
    <location>
        <begin position="31"/>
        <end position="41"/>
    </location>
</feature>
<feature type="compositionally biased region" description="Basic and acidic residues" evidence="1">
    <location>
        <begin position="9"/>
        <end position="26"/>
    </location>
</feature>
<dbReference type="Proteomes" id="UP000001058">
    <property type="component" value="Unassembled WGS sequence"/>
</dbReference>
<feature type="compositionally biased region" description="Pro residues" evidence="1">
    <location>
        <begin position="259"/>
        <end position="268"/>
    </location>
</feature>